<evidence type="ECO:0000259" key="1">
    <source>
        <dbReference type="Pfam" id="PF06985"/>
    </source>
</evidence>
<protein>
    <submittedName>
        <fullName evidence="3">HET-domain-containing protein</fullName>
    </submittedName>
</protein>
<dbReference type="EMBL" id="KZ613939">
    <property type="protein sequence ID" value="PMD45893.1"/>
    <property type="molecule type" value="Genomic_DNA"/>
</dbReference>
<evidence type="ECO:0000313" key="4">
    <source>
        <dbReference type="Proteomes" id="UP000235786"/>
    </source>
</evidence>
<feature type="domain" description="DUF8212" evidence="2">
    <location>
        <begin position="224"/>
        <end position="246"/>
    </location>
</feature>
<dbReference type="InterPro" id="IPR058525">
    <property type="entry name" value="DUF8212"/>
</dbReference>
<name>A0A2J6S550_HYAVF</name>
<dbReference type="STRING" id="1149755.A0A2J6S550"/>
<dbReference type="PANTHER" id="PTHR10622">
    <property type="entry name" value="HET DOMAIN-CONTAINING PROTEIN"/>
    <property type="match status" value="1"/>
</dbReference>
<feature type="domain" description="Heterokaryon incompatibility" evidence="1">
    <location>
        <begin position="25"/>
        <end position="115"/>
    </location>
</feature>
<dbReference type="Pfam" id="PF06985">
    <property type="entry name" value="HET"/>
    <property type="match status" value="1"/>
</dbReference>
<accession>A0A2J6S550</accession>
<dbReference type="AlphaFoldDB" id="A0A2J6S550"/>
<evidence type="ECO:0000259" key="2">
    <source>
        <dbReference type="Pfam" id="PF26640"/>
    </source>
</evidence>
<organism evidence="3 4">
    <name type="scientific">Hyaloscypha variabilis (strain UAMH 11265 / GT02V1 / F)</name>
    <name type="common">Meliniomyces variabilis</name>
    <dbReference type="NCBI Taxonomy" id="1149755"/>
    <lineage>
        <taxon>Eukaryota</taxon>
        <taxon>Fungi</taxon>
        <taxon>Dikarya</taxon>
        <taxon>Ascomycota</taxon>
        <taxon>Pezizomycotina</taxon>
        <taxon>Leotiomycetes</taxon>
        <taxon>Helotiales</taxon>
        <taxon>Hyaloscyphaceae</taxon>
        <taxon>Hyaloscypha</taxon>
        <taxon>Hyaloscypha variabilis</taxon>
    </lineage>
</organism>
<keyword evidence="4" id="KW-1185">Reference proteome</keyword>
<evidence type="ECO:0000313" key="3">
    <source>
        <dbReference type="EMBL" id="PMD45893.1"/>
    </source>
</evidence>
<dbReference type="Proteomes" id="UP000235786">
    <property type="component" value="Unassembled WGS sequence"/>
</dbReference>
<gene>
    <name evidence="3" type="ORF">L207DRAFT_203323</name>
</gene>
<dbReference type="Pfam" id="PF26640">
    <property type="entry name" value="DUF8212"/>
    <property type="match status" value="1"/>
</dbReference>
<reference evidence="3 4" key="1">
    <citation type="submission" date="2016-04" db="EMBL/GenBank/DDBJ databases">
        <title>A degradative enzymes factory behind the ericoid mycorrhizal symbiosis.</title>
        <authorList>
            <consortium name="DOE Joint Genome Institute"/>
            <person name="Martino E."/>
            <person name="Morin E."/>
            <person name="Grelet G."/>
            <person name="Kuo A."/>
            <person name="Kohler A."/>
            <person name="Daghino S."/>
            <person name="Barry K."/>
            <person name="Choi C."/>
            <person name="Cichocki N."/>
            <person name="Clum A."/>
            <person name="Copeland A."/>
            <person name="Hainaut M."/>
            <person name="Haridas S."/>
            <person name="Labutti K."/>
            <person name="Lindquist E."/>
            <person name="Lipzen A."/>
            <person name="Khouja H.-R."/>
            <person name="Murat C."/>
            <person name="Ohm R."/>
            <person name="Olson A."/>
            <person name="Spatafora J."/>
            <person name="Veneault-Fourrey C."/>
            <person name="Henrissat B."/>
            <person name="Grigoriev I."/>
            <person name="Martin F."/>
            <person name="Perotto S."/>
        </authorList>
    </citation>
    <scope>NUCLEOTIDE SEQUENCE [LARGE SCALE GENOMIC DNA]</scope>
    <source>
        <strain evidence="3 4">F</strain>
    </source>
</reference>
<dbReference type="PANTHER" id="PTHR10622:SF10">
    <property type="entry name" value="HET DOMAIN-CONTAINING PROTEIN"/>
    <property type="match status" value="1"/>
</dbReference>
<sequence>MRLLQLKPDGELSLTRDLINDFPPYAILSHTWGPDTDEVTLGDLLDKTGKRKIGYDKIRFCGEQARRSGMEYFWVDTCCIDKSNSTELAEAINSMYNWYREAQICFAYLADVTPNDDPYTSSSFAESRWFTRGWTLQELIGPSEVIFFASDWTRIGTKHELSSVISGITGIPERFLLGDLAEASVAQRMSWAAKRNTTKVEDIAYCLLGIFDIRMPLIYGERERAFRRLQDEIIKVSDDQSIFAWIVDSDADTTIIKDGIGPLARSPASFKRSGNIIQASAPRGDGCLLGVRTPFAINNKGLHLALPLLQVGEKREFLAVLSCRDTATTSEHRTALWLVDISANGGRYMRVKPDRLEDVNPDSMGKLNYQAICAQFENLRDRREAGSRAAGGSARLERVADPRKGLYVLRTLIGLVFGLG</sequence>
<proteinExistence type="predicted"/>
<dbReference type="InterPro" id="IPR010730">
    <property type="entry name" value="HET"/>
</dbReference>
<dbReference type="OrthoDB" id="20872at2759"/>